<name>A0A8H3IXI3_9LECA</name>
<feature type="compositionally biased region" description="Polar residues" evidence="1">
    <location>
        <begin position="213"/>
        <end position="233"/>
    </location>
</feature>
<gene>
    <name evidence="2" type="ORF">ALECFALPRED_007017</name>
</gene>
<feature type="compositionally biased region" description="Low complexity" evidence="1">
    <location>
        <begin position="377"/>
        <end position="390"/>
    </location>
</feature>
<dbReference type="Pfam" id="PF03525">
    <property type="entry name" value="Meiotic_rec114"/>
    <property type="match status" value="1"/>
</dbReference>
<feature type="compositionally biased region" description="Low complexity" evidence="1">
    <location>
        <begin position="449"/>
        <end position="458"/>
    </location>
</feature>
<dbReference type="EMBL" id="CAJPDR010000457">
    <property type="protein sequence ID" value="CAF9936953.1"/>
    <property type="molecule type" value="Genomic_DNA"/>
</dbReference>
<proteinExistence type="predicted"/>
<dbReference type="OrthoDB" id="5360255at2759"/>
<dbReference type="AlphaFoldDB" id="A0A8H3IXI3"/>
<dbReference type="InterPro" id="IPR004354">
    <property type="entry name" value="Meiotic_Rec114"/>
</dbReference>
<protein>
    <submittedName>
        <fullName evidence="2">Uncharacterized protein</fullName>
    </submittedName>
</protein>
<feature type="compositionally biased region" description="Low complexity" evidence="1">
    <location>
        <begin position="127"/>
        <end position="142"/>
    </location>
</feature>
<feature type="compositionally biased region" description="Basic residues" evidence="1">
    <location>
        <begin position="349"/>
        <end position="358"/>
    </location>
</feature>
<dbReference type="GO" id="GO:0007131">
    <property type="term" value="P:reciprocal meiotic recombination"/>
    <property type="evidence" value="ECO:0007669"/>
    <property type="project" value="InterPro"/>
</dbReference>
<organism evidence="2 3">
    <name type="scientific">Alectoria fallacina</name>
    <dbReference type="NCBI Taxonomy" id="1903189"/>
    <lineage>
        <taxon>Eukaryota</taxon>
        <taxon>Fungi</taxon>
        <taxon>Dikarya</taxon>
        <taxon>Ascomycota</taxon>
        <taxon>Pezizomycotina</taxon>
        <taxon>Lecanoromycetes</taxon>
        <taxon>OSLEUM clade</taxon>
        <taxon>Lecanoromycetidae</taxon>
        <taxon>Lecanorales</taxon>
        <taxon>Lecanorineae</taxon>
        <taxon>Parmeliaceae</taxon>
        <taxon>Alectoria</taxon>
    </lineage>
</organism>
<evidence type="ECO:0000313" key="2">
    <source>
        <dbReference type="EMBL" id="CAF9936953.1"/>
    </source>
</evidence>
<evidence type="ECO:0000256" key="1">
    <source>
        <dbReference type="SAM" id="MobiDB-lite"/>
    </source>
</evidence>
<reference evidence="2" key="1">
    <citation type="submission" date="2021-03" db="EMBL/GenBank/DDBJ databases">
        <authorList>
            <person name="Tagirdzhanova G."/>
        </authorList>
    </citation>
    <scope>NUCLEOTIDE SEQUENCE</scope>
</reference>
<sequence length="567" mass="62136">MIWTHLPQRSDMFAVFDVIRKVGIGKVVTETKVLKLIRGGELLEQVEFPDLQDQVRLDEERALSQHISDSDLRVLVIVKRPLLALRYMLPDGQIRKTQMNFVPLSGCDVALETLRTAGLPIRDKDLPQVQGQRPQSSQSQPKSQDRPGSLNAAQVQHPQSSHSQSREQERPGSLNAGQSVRPQSLHGAFSDCSQPVPQERTGGWNTGYGSIHPSAQPTQVNIRPTSAPSGVNQDEFSRPIAASSRPTLDTSGSATTVITVPSVAKSRNELGLLPSPVFNGTYEPFGSFQVRPVSAPEQTQIQREHTDSLSLSQMLPPERTLPFPEKKVHPFRRDEVASQEVPSQGKPVSKSKVKRQAKPRAQPAKPRKSRAKVGVRSLSSDPLAPSSPTPESHVKGKTPSSSAPPRDPVPELQVIPPSSEPLALPSINSRKRSVTDRSENQPNKRQAQTMTKTTTETLTGTMTEDLTTAVPEQQAQGQPGQATNPFINVSNHDVLDTIDNLVRKYHDLPAPKAPQTAMEHLAEFVAQSDEEMARAIDNLICECLKDESFGKLMDSVEGAWKRIGLGC</sequence>
<dbReference type="Proteomes" id="UP000664203">
    <property type="component" value="Unassembled WGS sequence"/>
</dbReference>
<comment type="caution">
    <text evidence="2">The sequence shown here is derived from an EMBL/GenBank/DDBJ whole genome shotgun (WGS) entry which is preliminary data.</text>
</comment>
<keyword evidence="3" id="KW-1185">Reference proteome</keyword>
<evidence type="ECO:0000313" key="3">
    <source>
        <dbReference type="Proteomes" id="UP000664203"/>
    </source>
</evidence>
<feature type="region of interest" description="Disordered" evidence="1">
    <location>
        <begin position="293"/>
        <end position="458"/>
    </location>
</feature>
<feature type="compositionally biased region" description="Basic and acidic residues" evidence="1">
    <location>
        <begin position="324"/>
        <end position="336"/>
    </location>
</feature>
<feature type="region of interest" description="Disordered" evidence="1">
    <location>
        <begin position="121"/>
        <end position="233"/>
    </location>
</feature>
<accession>A0A8H3IXI3</accession>